<dbReference type="EMBL" id="KN846980">
    <property type="protein sequence ID" value="KIW99269.1"/>
    <property type="molecule type" value="Genomic_DNA"/>
</dbReference>
<dbReference type="OrthoDB" id="3525353at2759"/>
<protein>
    <recommendedName>
        <fullName evidence="2">ATP-grasp domain-containing protein</fullName>
    </recommendedName>
</protein>
<dbReference type="InterPro" id="IPR011761">
    <property type="entry name" value="ATP-grasp"/>
</dbReference>
<gene>
    <name evidence="3" type="ORF">Z519_00932</name>
</gene>
<dbReference type="GO" id="GO:0046872">
    <property type="term" value="F:metal ion binding"/>
    <property type="evidence" value="ECO:0007669"/>
    <property type="project" value="InterPro"/>
</dbReference>
<feature type="domain" description="ATP-grasp" evidence="2">
    <location>
        <begin position="118"/>
        <end position="299"/>
    </location>
</feature>
<dbReference type="HOGENOM" id="CLU_040640_0_0_1"/>
<dbReference type="RefSeq" id="XP_016625938.1">
    <property type="nucleotide sequence ID" value="XM_016758689.1"/>
</dbReference>
<dbReference type="Proteomes" id="UP000053789">
    <property type="component" value="Unassembled WGS sequence"/>
</dbReference>
<dbReference type="Gene3D" id="3.30.470.20">
    <property type="entry name" value="ATP-grasp fold, B domain"/>
    <property type="match status" value="1"/>
</dbReference>
<keyword evidence="1" id="KW-0067">ATP-binding</keyword>
<dbReference type="GeneID" id="27693860"/>
<keyword evidence="4" id="KW-1185">Reference proteome</keyword>
<dbReference type="SUPFAM" id="SSF56059">
    <property type="entry name" value="Glutathione synthetase ATP-binding domain-like"/>
    <property type="match status" value="1"/>
</dbReference>
<evidence type="ECO:0000313" key="4">
    <source>
        <dbReference type="Proteomes" id="UP000053789"/>
    </source>
</evidence>
<sequence length="453" mass="49520">MKVLLSDGSGLTSRQLATILGRKGHEVHVLCARGLSLTKATGWVKKTHLVPPFGPDPYAWLHSALGVMIREKIETVICTQEQVAVLSAEVDQIRRLGVGIAVPSFEAVSRVMDKISASHTLQQASVRQPENVVVGSTDELRAMTDLLPAFVKTPIGTASKGVRFAKTVEDLAHVGREFEHLGSFRNNGQVLIQKAVAGPLVMVEGVFSGGKLLSWHACLRAREGPSGGATKKTSLPLPVFEDDLMKLGAFLKYDAAMSIDAILVEGIPYYIDVNPRITEPMNALEAGVDLVDSLLSISTPSAHGTRFVRPIPQSPVYGRENINTHQFVLAALKAVERGRLLLLFEVFNALFGFGEYADSREELTPVSGDPLSVVFLLCFTILLLLGGRRLAKYLDGSSVGNYALSPSGWEAILKAQEAKAAAFQRKRPFFQIYQPAFNEKRPLCTEKRWSFRK</sequence>
<dbReference type="GO" id="GO:0005524">
    <property type="term" value="F:ATP binding"/>
    <property type="evidence" value="ECO:0007669"/>
    <property type="project" value="UniProtKB-UniRule"/>
</dbReference>
<evidence type="ECO:0000259" key="2">
    <source>
        <dbReference type="PROSITE" id="PS50975"/>
    </source>
</evidence>
<dbReference type="AlphaFoldDB" id="A0A0D2IR94"/>
<evidence type="ECO:0000313" key="3">
    <source>
        <dbReference type="EMBL" id="KIW99269.1"/>
    </source>
</evidence>
<keyword evidence="1" id="KW-0547">Nucleotide-binding</keyword>
<accession>A0A0D2IR94</accession>
<reference evidence="3" key="1">
    <citation type="submission" date="2015-01" db="EMBL/GenBank/DDBJ databases">
        <title>The Genome Sequence of Cladophialophora bantiana CBS 173.52.</title>
        <authorList>
            <consortium name="The Broad Institute Genomics Platform"/>
            <person name="Cuomo C."/>
            <person name="de Hoog S."/>
            <person name="Gorbushina A."/>
            <person name="Stielow B."/>
            <person name="Teixiera M."/>
            <person name="Abouelleil A."/>
            <person name="Chapman S.B."/>
            <person name="Priest M."/>
            <person name="Young S.K."/>
            <person name="Wortman J."/>
            <person name="Nusbaum C."/>
            <person name="Birren B."/>
        </authorList>
    </citation>
    <scope>NUCLEOTIDE SEQUENCE [LARGE SCALE GENOMIC DNA]</scope>
    <source>
        <strain evidence="3">CBS 173.52</strain>
    </source>
</reference>
<organism evidence="3 4">
    <name type="scientific">Cladophialophora bantiana (strain ATCC 10958 / CBS 173.52 / CDC B-1940 / NIH 8579)</name>
    <name type="common">Xylohypha bantiana</name>
    <dbReference type="NCBI Taxonomy" id="1442370"/>
    <lineage>
        <taxon>Eukaryota</taxon>
        <taxon>Fungi</taxon>
        <taxon>Dikarya</taxon>
        <taxon>Ascomycota</taxon>
        <taxon>Pezizomycotina</taxon>
        <taxon>Eurotiomycetes</taxon>
        <taxon>Chaetothyriomycetidae</taxon>
        <taxon>Chaetothyriales</taxon>
        <taxon>Herpotrichiellaceae</taxon>
        <taxon>Cladophialophora</taxon>
    </lineage>
</organism>
<dbReference type="PROSITE" id="PS50975">
    <property type="entry name" value="ATP_GRASP"/>
    <property type="match status" value="1"/>
</dbReference>
<proteinExistence type="predicted"/>
<evidence type="ECO:0000256" key="1">
    <source>
        <dbReference type="PROSITE-ProRule" id="PRU00409"/>
    </source>
</evidence>
<dbReference type="VEuPathDB" id="FungiDB:Z519_00932"/>
<name>A0A0D2IR94_CLAB1</name>